<protein>
    <submittedName>
        <fullName evidence="2">Uncharacterized protein</fullName>
    </submittedName>
</protein>
<dbReference type="EMBL" id="JXJN01022051">
    <property type="status" value="NOT_ANNOTATED_CDS"/>
    <property type="molecule type" value="Genomic_DNA"/>
</dbReference>
<accession>A0A1B0BX26</accession>
<dbReference type="AlphaFoldDB" id="A0A1B0BX26"/>
<feature type="transmembrane region" description="Helical" evidence="1">
    <location>
        <begin position="43"/>
        <end position="63"/>
    </location>
</feature>
<dbReference type="VEuPathDB" id="VectorBase:GPPI043139"/>
<keyword evidence="1" id="KW-0472">Membrane</keyword>
<proteinExistence type="predicted"/>
<keyword evidence="1" id="KW-1133">Transmembrane helix</keyword>
<evidence type="ECO:0000313" key="2">
    <source>
        <dbReference type="EnsemblMetazoa" id="GPPI043139-PA"/>
    </source>
</evidence>
<evidence type="ECO:0000256" key="1">
    <source>
        <dbReference type="SAM" id="Phobius"/>
    </source>
</evidence>
<evidence type="ECO:0000313" key="3">
    <source>
        <dbReference type="Proteomes" id="UP000092460"/>
    </source>
</evidence>
<keyword evidence="1" id="KW-0812">Transmembrane</keyword>
<organism evidence="2 3">
    <name type="scientific">Glossina palpalis gambiensis</name>
    <dbReference type="NCBI Taxonomy" id="67801"/>
    <lineage>
        <taxon>Eukaryota</taxon>
        <taxon>Metazoa</taxon>
        <taxon>Ecdysozoa</taxon>
        <taxon>Arthropoda</taxon>
        <taxon>Hexapoda</taxon>
        <taxon>Insecta</taxon>
        <taxon>Pterygota</taxon>
        <taxon>Neoptera</taxon>
        <taxon>Endopterygota</taxon>
        <taxon>Diptera</taxon>
        <taxon>Brachycera</taxon>
        <taxon>Muscomorpha</taxon>
        <taxon>Hippoboscoidea</taxon>
        <taxon>Glossinidae</taxon>
        <taxon>Glossina</taxon>
    </lineage>
</organism>
<dbReference type="Proteomes" id="UP000092460">
    <property type="component" value="Unassembled WGS sequence"/>
</dbReference>
<reference evidence="3" key="1">
    <citation type="submission" date="2015-01" db="EMBL/GenBank/DDBJ databases">
        <authorList>
            <person name="Aksoy S."/>
            <person name="Warren W."/>
            <person name="Wilson R.K."/>
        </authorList>
    </citation>
    <scope>NUCLEOTIDE SEQUENCE [LARGE SCALE GENOMIC DNA]</scope>
    <source>
        <strain evidence="3">IAEA</strain>
    </source>
</reference>
<sequence>MDITHLAHCPLKGEKSVVYLLITGYNCTFQPYMLSQTLKLKGLNYAFLALLFGLKYLYVNLSLNIKLYYRSEKQTHKENEAIKDSKFWTGYIHIYIEYSSCSRK</sequence>
<dbReference type="EnsemblMetazoa" id="GPPI043139-RA">
    <property type="protein sequence ID" value="GPPI043139-PA"/>
    <property type="gene ID" value="GPPI043139"/>
</dbReference>
<dbReference type="EMBL" id="JXJN01022052">
    <property type="status" value="NOT_ANNOTATED_CDS"/>
    <property type="molecule type" value="Genomic_DNA"/>
</dbReference>
<name>A0A1B0BX26_9MUSC</name>
<keyword evidence="3" id="KW-1185">Reference proteome</keyword>
<reference evidence="2" key="2">
    <citation type="submission" date="2020-05" db="UniProtKB">
        <authorList>
            <consortium name="EnsemblMetazoa"/>
        </authorList>
    </citation>
    <scope>IDENTIFICATION</scope>
    <source>
        <strain evidence="2">IAEA</strain>
    </source>
</reference>